<dbReference type="InterPro" id="IPR025412">
    <property type="entry name" value="DUF4304"/>
</dbReference>
<gene>
    <name evidence="1" type="ORF">JAO75_02095</name>
</gene>
<accession>A0ABS0XVW7</accession>
<name>A0ABS0XVW7_9HYPH</name>
<organism evidence="1 2">
    <name type="scientific">Microvirga splendida</name>
    <dbReference type="NCBI Taxonomy" id="2795727"/>
    <lineage>
        <taxon>Bacteria</taxon>
        <taxon>Pseudomonadati</taxon>
        <taxon>Pseudomonadota</taxon>
        <taxon>Alphaproteobacteria</taxon>
        <taxon>Hyphomicrobiales</taxon>
        <taxon>Methylobacteriaceae</taxon>
        <taxon>Microvirga</taxon>
    </lineage>
</organism>
<dbReference type="Pfam" id="PF14137">
    <property type="entry name" value="DUF4304"/>
    <property type="match status" value="1"/>
</dbReference>
<dbReference type="EMBL" id="JAELXT010000001">
    <property type="protein sequence ID" value="MBJ6124189.1"/>
    <property type="molecule type" value="Genomic_DNA"/>
</dbReference>
<proteinExistence type="predicted"/>
<protein>
    <submittedName>
        <fullName evidence="1">DUF4304 domain-containing protein</fullName>
    </submittedName>
</protein>
<evidence type="ECO:0000313" key="2">
    <source>
        <dbReference type="Proteomes" id="UP000620670"/>
    </source>
</evidence>
<keyword evidence="2" id="KW-1185">Reference proteome</keyword>
<comment type="caution">
    <text evidence="1">The sequence shown here is derived from an EMBL/GenBank/DDBJ whole genome shotgun (WGS) entry which is preliminary data.</text>
</comment>
<dbReference type="Proteomes" id="UP000620670">
    <property type="component" value="Unassembled WGS sequence"/>
</dbReference>
<dbReference type="RefSeq" id="WP_199046267.1">
    <property type="nucleotide sequence ID" value="NZ_JAELXT010000001.1"/>
</dbReference>
<reference evidence="2" key="1">
    <citation type="submission" date="2020-12" db="EMBL/GenBank/DDBJ databases">
        <title>Hymenobacter sp.</title>
        <authorList>
            <person name="Kim M.K."/>
        </authorList>
    </citation>
    <scope>NUCLEOTIDE SEQUENCE [LARGE SCALE GENOMIC DNA]</scope>
    <source>
        <strain evidence="2">BT325</strain>
    </source>
</reference>
<sequence>MGQTVTSKAISLASRMAFDTHLKAAGFRKQGAHLHRAKENLIHGIHFQPSRGNQSESGTFTINLIVTSSAIYSAFFGSSLPSNPATAGFPITERIGFLMPAHKDHWWYVSPETDVERLSSEVSEAITHHALPFFDEYVGPDALLHKLRAQEALPGVADPQIPVLHAVVAKHAGYDDEARQLLRQAIETSHYPGFTETVKKVANRIGLVL</sequence>
<evidence type="ECO:0000313" key="1">
    <source>
        <dbReference type="EMBL" id="MBJ6124189.1"/>
    </source>
</evidence>